<proteinExistence type="predicted"/>
<evidence type="ECO:0000313" key="7">
    <source>
        <dbReference type="EMBL" id="JAS22679.1"/>
    </source>
</evidence>
<evidence type="ECO:0000256" key="2">
    <source>
        <dbReference type="ARBA" id="ARBA00022692"/>
    </source>
</evidence>
<name>A0A1B6DAF5_9HEMI</name>
<evidence type="ECO:0000256" key="1">
    <source>
        <dbReference type="ARBA" id="ARBA00004141"/>
    </source>
</evidence>
<keyword evidence="4 5" id="KW-0472">Membrane</keyword>
<dbReference type="GO" id="GO:0022857">
    <property type="term" value="F:transmembrane transporter activity"/>
    <property type="evidence" value="ECO:0007669"/>
    <property type="project" value="InterPro"/>
</dbReference>
<dbReference type="PANTHER" id="PTHR48021">
    <property type="match status" value="1"/>
</dbReference>
<feature type="transmembrane region" description="Helical" evidence="5">
    <location>
        <begin position="209"/>
        <end position="236"/>
    </location>
</feature>
<organism evidence="7">
    <name type="scientific">Clastoptera arizonana</name>
    <name type="common">Arizona spittle bug</name>
    <dbReference type="NCBI Taxonomy" id="38151"/>
    <lineage>
        <taxon>Eukaryota</taxon>
        <taxon>Metazoa</taxon>
        <taxon>Ecdysozoa</taxon>
        <taxon>Arthropoda</taxon>
        <taxon>Hexapoda</taxon>
        <taxon>Insecta</taxon>
        <taxon>Pterygota</taxon>
        <taxon>Neoptera</taxon>
        <taxon>Paraneoptera</taxon>
        <taxon>Hemiptera</taxon>
        <taxon>Auchenorrhyncha</taxon>
        <taxon>Cercopoidea</taxon>
        <taxon>Clastopteridae</taxon>
        <taxon>Clastoptera</taxon>
    </lineage>
</organism>
<comment type="subcellular location">
    <subcellularLocation>
        <location evidence="1">Membrane</location>
        <topology evidence="1">Multi-pass membrane protein</topology>
    </subcellularLocation>
</comment>
<evidence type="ECO:0000256" key="3">
    <source>
        <dbReference type="ARBA" id="ARBA00022989"/>
    </source>
</evidence>
<dbReference type="GO" id="GO:0016020">
    <property type="term" value="C:membrane"/>
    <property type="evidence" value="ECO:0007669"/>
    <property type="project" value="UniProtKB-SubCell"/>
</dbReference>
<dbReference type="InterPro" id="IPR005829">
    <property type="entry name" value="Sugar_transporter_CS"/>
</dbReference>
<dbReference type="InterPro" id="IPR020846">
    <property type="entry name" value="MFS_dom"/>
</dbReference>
<dbReference type="EMBL" id="GEDC01014619">
    <property type="protein sequence ID" value="JAS22679.1"/>
    <property type="molecule type" value="Transcribed_RNA"/>
</dbReference>
<feature type="domain" description="Major facilitator superfamily (MFS) profile" evidence="6">
    <location>
        <begin position="51"/>
        <end position="239"/>
    </location>
</feature>
<keyword evidence="3 5" id="KW-1133">Transmembrane helix</keyword>
<feature type="non-terminal residue" evidence="7">
    <location>
        <position position="239"/>
    </location>
</feature>
<dbReference type="InterPro" id="IPR005828">
    <property type="entry name" value="MFS_sugar_transport-like"/>
</dbReference>
<sequence length="239" mass="26167">MQNTQEASYNQNMNDLSTGTNQFSKTTSNANLIIKNEERTETVGNFRRVFSQILAGCAKNLLMFNVGAIFAFKTIIIANIINTTGKLSFTPDEASWFASLQFIGQPVGCLVSALILEPLGRKKAMMLLNIPLFMGWIITAVSQSVQLLYLASIISGLGIGFVEAPTITYIGEIAEPKVRGIMTSFAEAVIGIATLVIFFMGVYLDWRTIAYICTGIPIITLLAISQVPESPIWLLAKNR</sequence>
<feature type="transmembrane region" description="Helical" evidence="5">
    <location>
        <begin position="61"/>
        <end position="82"/>
    </location>
</feature>
<feature type="transmembrane region" description="Helical" evidence="5">
    <location>
        <begin position="147"/>
        <end position="170"/>
    </location>
</feature>
<evidence type="ECO:0000259" key="6">
    <source>
        <dbReference type="PROSITE" id="PS50850"/>
    </source>
</evidence>
<dbReference type="PROSITE" id="PS50850">
    <property type="entry name" value="MFS"/>
    <property type="match status" value="1"/>
</dbReference>
<evidence type="ECO:0000256" key="4">
    <source>
        <dbReference type="ARBA" id="ARBA00023136"/>
    </source>
</evidence>
<accession>A0A1B6DAF5</accession>
<dbReference type="Gene3D" id="1.20.1250.20">
    <property type="entry name" value="MFS general substrate transporter like domains"/>
    <property type="match status" value="1"/>
</dbReference>
<dbReference type="Pfam" id="PF00083">
    <property type="entry name" value="Sugar_tr"/>
    <property type="match status" value="1"/>
</dbReference>
<dbReference type="InterPro" id="IPR036259">
    <property type="entry name" value="MFS_trans_sf"/>
</dbReference>
<protein>
    <recommendedName>
        <fullName evidence="6">Major facilitator superfamily (MFS) profile domain-containing protein</fullName>
    </recommendedName>
</protein>
<gene>
    <name evidence="7" type="ORF">g.18045</name>
</gene>
<dbReference type="PROSITE" id="PS00217">
    <property type="entry name" value="SUGAR_TRANSPORT_2"/>
    <property type="match status" value="1"/>
</dbReference>
<feature type="transmembrane region" description="Helical" evidence="5">
    <location>
        <begin position="94"/>
        <end position="116"/>
    </location>
</feature>
<evidence type="ECO:0000256" key="5">
    <source>
        <dbReference type="SAM" id="Phobius"/>
    </source>
</evidence>
<feature type="transmembrane region" description="Helical" evidence="5">
    <location>
        <begin position="182"/>
        <end position="203"/>
    </location>
</feature>
<dbReference type="InterPro" id="IPR050549">
    <property type="entry name" value="MFS_Trehalose_Transporter"/>
</dbReference>
<dbReference type="SUPFAM" id="SSF103473">
    <property type="entry name" value="MFS general substrate transporter"/>
    <property type="match status" value="1"/>
</dbReference>
<dbReference type="PANTHER" id="PTHR48021:SF39">
    <property type="entry name" value="MAJOR FACILITATOR SUPERFAMILY (MFS) PROFILE DOMAIN-CONTAINING PROTEIN"/>
    <property type="match status" value="1"/>
</dbReference>
<reference evidence="7" key="1">
    <citation type="submission" date="2015-12" db="EMBL/GenBank/DDBJ databases">
        <title>De novo transcriptome assembly of four potential Pierce s Disease insect vectors from Arizona vineyards.</title>
        <authorList>
            <person name="Tassone E.E."/>
        </authorList>
    </citation>
    <scope>NUCLEOTIDE SEQUENCE</scope>
</reference>
<keyword evidence="2 5" id="KW-0812">Transmembrane</keyword>
<dbReference type="AlphaFoldDB" id="A0A1B6DAF5"/>